<dbReference type="RefSeq" id="WP_227149755.1">
    <property type="nucleotide sequence ID" value="NZ_JAJCGA010000005.1"/>
</dbReference>
<keyword evidence="1" id="KW-0472">Membrane</keyword>
<evidence type="ECO:0000256" key="1">
    <source>
        <dbReference type="SAM" id="Phobius"/>
    </source>
</evidence>
<feature type="transmembrane region" description="Helical" evidence="1">
    <location>
        <begin position="581"/>
        <end position="605"/>
    </location>
</feature>
<sequence length="610" mass="70647">MQLFKKKTTLKDHYFLKLSLSKLEKSKIQSFLDDEEDKSFFPQITFENAEKIFNELAKKLDAEETFLISKMELVLNQEGVTSTEDELFLTDFEIANDYENALKPLSEAMFNLMPFSAVPFEEKLNYLKEIFEAWQESSGLGNEHLPLLQDFEWDDEEYVEFIIPFYQNQKNTKEENQELEEVEKEETGAAEVLVEKGGAPETQEIEEKETSKNITEIAEKQINKAHNHENIEKEEIVKKVSPPLISREEQIDFKPYSFTYFQLKTTSPDFFVPIPISEKIETINKEIDQFNQESKTLQKSIFERKMAYFEVEKKNQLAISLKKQDKRVQLKNKLVYTAAQKLQEALDFESKRAKDKEKLALLEERKAYELRVETIKHEASLALEEKLKQIKNESKNQVHNELSNVLSNETAQLRAFLGEALLDLQIERKKEADNVREELYHLSEVQQKALEVYYKQNLALPLNIQLQPLLNLEEVNSGVEQFHTPNFSHSHFLLDELGDLPKATSLDPKAGISPPSQGEIKNKVAQEHVQEVTQQNTHIDTQEKAYENTQIQENLNETPGHTTSKGAVLSFLQYQYKQNRLLTLVAFVVVIAIGLLSFSGGWVLFNNFTK</sequence>
<organism evidence="2 3">
    <name type="scientific">Lactococcus lactis</name>
    <dbReference type="NCBI Taxonomy" id="1358"/>
    <lineage>
        <taxon>Bacteria</taxon>
        <taxon>Bacillati</taxon>
        <taxon>Bacillota</taxon>
        <taxon>Bacilli</taxon>
        <taxon>Lactobacillales</taxon>
        <taxon>Streptococcaceae</taxon>
        <taxon>Lactococcus</taxon>
    </lineage>
</organism>
<comment type="caution">
    <text evidence="2">The sequence shown here is derived from an EMBL/GenBank/DDBJ whole genome shotgun (WGS) entry which is preliminary data.</text>
</comment>
<proteinExistence type="predicted"/>
<evidence type="ECO:0000313" key="2">
    <source>
        <dbReference type="EMBL" id="MDT2946416.1"/>
    </source>
</evidence>
<protein>
    <submittedName>
        <fullName evidence="2">Uncharacterized protein</fullName>
    </submittedName>
</protein>
<dbReference type="Proteomes" id="UP001250218">
    <property type="component" value="Unassembled WGS sequence"/>
</dbReference>
<reference evidence="2" key="1">
    <citation type="submission" date="2023-03" db="EMBL/GenBank/DDBJ databases">
        <authorList>
            <person name="Shen W."/>
            <person name="Cai J."/>
        </authorList>
    </citation>
    <scope>NUCLEOTIDE SEQUENCE</scope>
    <source>
        <strain evidence="2">Y37</strain>
    </source>
</reference>
<name>A0AAW8UHD7_9LACT</name>
<keyword evidence="1" id="KW-1133">Transmembrane helix</keyword>
<gene>
    <name evidence="2" type="ORF">P7I04_10290</name>
</gene>
<evidence type="ECO:0000313" key="3">
    <source>
        <dbReference type="Proteomes" id="UP001250218"/>
    </source>
</evidence>
<accession>A0AAW8UHD7</accession>
<dbReference type="AlphaFoldDB" id="A0AAW8UHD7"/>
<dbReference type="EMBL" id="JARQDL010000009">
    <property type="protein sequence ID" value="MDT2946416.1"/>
    <property type="molecule type" value="Genomic_DNA"/>
</dbReference>
<keyword evidence="1" id="KW-0812">Transmembrane</keyword>